<feature type="non-terminal residue" evidence="1">
    <location>
        <position position="1"/>
    </location>
</feature>
<evidence type="ECO:0000313" key="2">
    <source>
        <dbReference type="Proteomes" id="UP001186974"/>
    </source>
</evidence>
<sequence length="51" mass="5586">TSVYATGVGLGAEGGKVGDAVEEAERRTKEGREGEFLRRTKELARKRFEGM</sequence>
<dbReference type="EMBL" id="JAWDJW010000676">
    <property type="protein sequence ID" value="KAK3080218.1"/>
    <property type="molecule type" value="Genomic_DNA"/>
</dbReference>
<organism evidence="1 2">
    <name type="scientific">Coniosporium uncinatum</name>
    <dbReference type="NCBI Taxonomy" id="93489"/>
    <lineage>
        <taxon>Eukaryota</taxon>
        <taxon>Fungi</taxon>
        <taxon>Dikarya</taxon>
        <taxon>Ascomycota</taxon>
        <taxon>Pezizomycotina</taxon>
        <taxon>Dothideomycetes</taxon>
        <taxon>Dothideomycetes incertae sedis</taxon>
        <taxon>Coniosporium</taxon>
    </lineage>
</organism>
<comment type="caution">
    <text evidence="1">The sequence shown here is derived from an EMBL/GenBank/DDBJ whole genome shotgun (WGS) entry which is preliminary data.</text>
</comment>
<keyword evidence="2" id="KW-1185">Reference proteome</keyword>
<name>A0ACC3DU87_9PEZI</name>
<dbReference type="Proteomes" id="UP001186974">
    <property type="component" value="Unassembled WGS sequence"/>
</dbReference>
<accession>A0ACC3DU87</accession>
<proteinExistence type="predicted"/>
<gene>
    <name evidence="1" type="ORF">LTS18_002816</name>
</gene>
<reference evidence="1" key="1">
    <citation type="submission" date="2024-09" db="EMBL/GenBank/DDBJ databases">
        <title>Black Yeasts Isolated from many extreme environments.</title>
        <authorList>
            <person name="Coleine C."/>
            <person name="Stajich J.E."/>
            <person name="Selbmann L."/>
        </authorList>
    </citation>
    <scope>NUCLEOTIDE SEQUENCE</scope>
    <source>
        <strain evidence="1">CCFEE 5737</strain>
    </source>
</reference>
<evidence type="ECO:0000313" key="1">
    <source>
        <dbReference type="EMBL" id="KAK3080218.1"/>
    </source>
</evidence>
<protein>
    <submittedName>
        <fullName evidence="1">Uncharacterized protein</fullName>
    </submittedName>
</protein>